<accession>A0ABW6BS66</accession>
<name>A0ABW6BS66_9BACT</name>
<organism evidence="2 3">
    <name type="scientific">Pontibacter toksunensis</name>
    <dbReference type="NCBI Taxonomy" id="1332631"/>
    <lineage>
        <taxon>Bacteria</taxon>
        <taxon>Pseudomonadati</taxon>
        <taxon>Bacteroidota</taxon>
        <taxon>Cytophagia</taxon>
        <taxon>Cytophagales</taxon>
        <taxon>Hymenobacteraceae</taxon>
        <taxon>Pontibacter</taxon>
    </lineage>
</organism>
<sequence length="218" mass="24377">MSELSNPLFNNEREFLERQKEEYKNALMGDVDHIKSQGQEYGKKAAMAGGVLLAGYLLKRMISGGASKVKSIKAEKKKKKAEKKRAAKAVAPDQRHVIDIPSSTPIIDYDSLMHEQEDEYTISSERTPHAEHIYSTNEHTTHEEGKKKTKQKSKGLTKSGVGKMLTQQAVAFLLIYAGKKLEEYLHSVSENNDIAATPVVEVTEIETTEYIVPKEDAI</sequence>
<dbReference type="Proteomes" id="UP001597641">
    <property type="component" value="Unassembled WGS sequence"/>
</dbReference>
<comment type="caution">
    <text evidence="2">The sequence shown here is derived from an EMBL/GenBank/DDBJ whole genome shotgun (WGS) entry which is preliminary data.</text>
</comment>
<evidence type="ECO:0000313" key="3">
    <source>
        <dbReference type="Proteomes" id="UP001597641"/>
    </source>
</evidence>
<evidence type="ECO:0000256" key="1">
    <source>
        <dbReference type="SAM" id="MobiDB-lite"/>
    </source>
</evidence>
<evidence type="ECO:0000313" key="2">
    <source>
        <dbReference type="EMBL" id="MFD2999772.1"/>
    </source>
</evidence>
<protein>
    <submittedName>
        <fullName evidence="2">Uncharacterized protein</fullName>
    </submittedName>
</protein>
<keyword evidence="3" id="KW-1185">Reference proteome</keyword>
<dbReference type="EMBL" id="JBHUOX010000003">
    <property type="protein sequence ID" value="MFD2999772.1"/>
    <property type="molecule type" value="Genomic_DNA"/>
</dbReference>
<reference evidence="3" key="1">
    <citation type="journal article" date="2019" name="Int. J. Syst. Evol. Microbiol.">
        <title>The Global Catalogue of Microorganisms (GCM) 10K type strain sequencing project: providing services to taxonomists for standard genome sequencing and annotation.</title>
        <authorList>
            <consortium name="The Broad Institute Genomics Platform"/>
            <consortium name="The Broad Institute Genome Sequencing Center for Infectious Disease"/>
            <person name="Wu L."/>
            <person name="Ma J."/>
        </authorList>
    </citation>
    <scope>NUCLEOTIDE SEQUENCE [LARGE SCALE GENOMIC DNA]</scope>
    <source>
        <strain evidence="3">KCTC 23984</strain>
    </source>
</reference>
<dbReference type="RefSeq" id="WP_377482014.1">
    <property type="nucleotide sequence ID" value="NZ_JBHUOX010000003.1"/>
</dbReference>
<gene>
    <name evidence="2" type="ORF">ACFS7Z_05340</name>
</gene>
<feature type="region of interest" description="Disordered" evidence="1">
    <location>
        <begin position="137"/>
        <end position="157"/>
    </location>
</feature>
<proteinExistence type="predicted"/>